<dbReference type="PANTHER" id="PTHR33606">
    <property type="entry name" value="PROTEIN YCII"/>
    <property type="match status" value="1"/>
</dbReference>
<keyword evidence="1" id="KW-0732">Signal</keyword>
<dbReference type="PANTHER" id="PTHR33606:SF3">
    <property type="entry name" value="PROTEIN YCII"/>
    <property type="match status" value="1"/>
</dbReference>
<dbReference type="InterPro" id="IPR005545">
    <property type="entry name" value="YCII"/>
</dbReference>
<dbReference type="SUPFAM" id="SSF54909">
    <property type="entry name" value="Dimeric alpha+beta barrel"/>
    <property type="match status" value="1"/>
</dbReference>
<evidence type="ECO:0000256" key="1">
    <source>
        <dbReference type="SAM" id="SignalP"/>
    </source>
</evidence>
<sequence length="137" mass="14584">MVVWGSSLLLGRASVLAFLASSPSAVTRQVGTSPFHTTTSLSAMQYLLKYEYIPDVLEKRGPYREGHLNLAKKLIEEGKCLSGGPTGAPGVSPPTGALFIFTEESAAEAFVAGDPYVSNGIVTGHSIEEWNVVVQKE</sequence>
<dbReference type="InterPro" id="IPR011008">
    <property type="entry name" value="Dimeric_a/b-barrel"/>
</dbReference>
<reference evidence="3" key="1">
    <citation type="submission" date="2021-01" db="EMBL/GenBank/DDBJ databases">
        <authorList>
            <person name="Corre E."/>
            <person name="Pelletier E."/>
            <person name="Niang G."/>
            <person name="Scheremetjew M."/>
            <person name="Finn R."/>
            <person name="Kale V."/>
            <person name="Holt S."/>
            <person name="Cochrane G."/>
            <person name="Meng A."/>
            <person name="Brown T."/>
            <person name="Cohen L."/>
        </authorList>
    </citation>
    <scope>NUCLEOTIDE SEQUENCE</scope>
    <source>
        <strain evidence="3">CCMP2084</strain>
    </source>
</reference>
<feature type="domain" description="YCII-related" evidence="2">
    <location>
        <begin position="44"/>
        <end position="131"/>
    </location>
</feature>
<dbReference type="EMBL" id="HBHQ01012306">
    <property type="protein sequence ID" value="CAD9816350.1"/>
    <property type="molecule type" value="Transcribed_RNA"/>
</dbReference>
<gene>
    <name evidence="3" type="ORF">ASEP1449_LOCUS8182</name>
</gene>
<protein>
    <recommendedName>
        <fullName evidence="2">YCII-related domain-containing protein</fullName>
    </recommendedName>
</protein>
<accession>A0A7S2UDM0</accession>
<evidence type="ECO:0000259" key="2">
    <source>
        <dbReference type="Pfam" id="PF03795"/>
    </source>
</evidence>
<dbReference type="InterPro" id="IPR051807">
    <property type="entry name" value="Sec-metab_biosynth-assoc"/>
</dbReference>
<feature type="signal peptide" evidence="1">
    <location>
        <begin position="1"/>
        <end position="17"/>
    </location>
</feature>
<evidence type="ECO:0000313" key="3">
    <source>
        <dbReference type="EMBL" id="CAD9816350.1"/>
    </source>
</evidence>
<name>A0A7S2UDM0_9STRA</name>
<feature type="chain" id="PRO_5031404537" description="YCII-related domain-containing protein" evidence="1">
    <location>
        <begin position="18"/>
        <end position="137"/>
    </location>
</feature>
<proteinExistence type="predicted"/>
<dbReference type="AlphaFoldDB" id="A0A7S2UDM0"/>
<organism evidence="3">
    <name type="scientific">Attheya septentrionalis</name>
    <dbReference type="NCBI Taxonomy" id="420275"/>
    <lineage>
        <taxon>Eukaryota</taxon>
        <taxon>Sar</taxon>
        <taxon>Stramenopiles</taxon>
        <taxon>Ochrophyta</taxon>
        <taxon>Bacillariophyta</taxon>
        <taxon>Coscinodiscophyceae</taxon>
        <taxon>Chaetocerotophycidae</taxon>
        <taxon>Chaetocerotales</taxon>
        <taxon>Attheyaceae</taxon>
        <taxon>Attheya</taxon>
    </lineage>
</organism>
<dbReference type="Pfam" id="PF03795">
    <property type="entry name" value="YCII"/>
    <property type="match status" value="1"/>
</dbReference>
<dbReference type="Gene3D" id="3.30.70.1060">
    <property type="entry name" value="Dimeric alpha+beta barrel"/>
    <property type="match status" value="1"/>
</dbReference>